<feature type="region of interest" description="Disordered" evidence="1">
    <location>
        <begin position="1"/>
        <end position="28"/>
    </location>
</feature>
<dbReference type="EMBL" id="MCFF01000065">
    <property type="protein sequence ID" value="ORY99772.1"/>
    <property type="molecule type" value="Genomic_DNA"/>
</dbReference>
<dbReference type="InParanoid" id="A0A1Y2G9W0"/>
<evidence type="ECO:0000256" key="1">
    <source>
        <dbReference type="SAM" id="MobiDB-lite"/>
    </source>
</evidence>
<dbReference type="Proteomes" id="UP000193648">
    <property type="component" value="Unassembled WGS sequence"/>
</dbReference>
<reference evidence="2 3" key="1">
    <citation type="submission" date="2016-07" db="EMBL/GenBank/DDBJ databases">
        <title>Pervasive Adenine N6-methylation of Active Genes in Fungi.</title>
        <authorList>
            <consortium name="DOE Joint Genome Institute"/>
            <person name="Mondo S.J."/>
            <person name="Dannebaum R.O."/>
            <person name="Kuo R.C."/>
            <person name="Labutti K."/>
            <person name="Haridas S."/>
            <person name="Kuo A."/>
            <person name="Salamov A."/>
            <person name="Ahrendt S.R."/>
            <person name="Lipzen A."/>
            <person name="Sullivan W."/>
            <person name="Andreopoulos W.B."/>
            <person name="Clum A."/>
            <person name="Lindquist E."/>
            <person name="Daum C."/>
            <person name="Ramamoorthy G.K."/>
            <person name="Gryganskyi A."/>
            <person name="Culley D."/>
            <person name="Magnuson J.K."/>
            <person name="James T.Y."/>
            <person name="O'Malley M.A."/>
            <person name="Stajich J.E."/>
            <person name="Spatafora J.W."/>
            <person name="Visel A."/>
            <person name="Grigoriev I.V."/>
        </authorList>
    </citation>
    <scope>NUCLEOTIDE SEQUENCE [LARGE SCALE GENOMIC DNA]</scope>
    <source>
        <strain evidence="2 3">NRRL 3116</strain>
    </source>
</reference>
<comment type="caution">
    <text evidence="2">The sequence shown here is derived from an EMBL/GenBank/DDBJ whole genome shotgun (WGS) entry which is preliminary data.</text>
</comment>
<feature type="compositionally biased region" description="Low complexity" evidence="1">
    <location>
        <begin position="13"/>
        <end position="27"/>
    </location>
</feature>
<dbReference type="AlphaFoldDB" id="A0A1Y2G9W0"/>
<name>A0A1Y2G9W0_9FUNG</name>
<proteinExistence type="predicted"/>
<feature type="region of interest" description="Disordered" evidence="1">
    <location>
        <begin position="56"/>
        <end position="84"/>
    </location>
</feature>
<dbReference type="RefSeq" id="XP_021876006.1">
    <property type="nucleotide sequence ID" value="XM_022019972.1"/>
</dbReference>
<organism evidence="2 3">
    <name type="scientific">Lobosporangium transversale</name>
    <dbReference type="NCBI Taxonomy" id="64571"/>
    <lineage>
        <taxon>Eukaryota</taxon>
        <taxon>Fungi</taxon>
        <taxon>Fungi incertae sedis</taxon>
        <taxon>Mucoromycota</taxon>
        <taxon>Mortierellomycotina</taxon>
        <taxon>Mortierellomycetes</taxon>
        <taxon>Mortierellales</taxon>
        <taxon>Mortierellaceae</taxon>
        <taxon>Lobosporangium</taxon>
    </lineage>
</organism>
<dbReference type="OrthoDB" id="2426920at2759"/>
<evidence type="ECO:0000313" key="2">
    <source>
        <dbReference type="EMBL" id="ORY99772.1"/>
    </source>
</evidence>
<accession>A0A1Y2G9W0</accession>
<gene>
    <name evidence="2" type="ORF">BCR41DRAFT_213642</name>
</gene>
<dbReference type="GeneID" id="33561816"/>
<evidence type="ECO:0000313" key="3">
    <source>
        <dbReference type="Proteomes" id="UP000193648"/>
    </source>
</evidence>
<protein>
    <submittedName>
        <fullName evidence="2">Uncharacterized protein</fullName>
    </submittedName>
</protein>
<sequence>MSAAERRDSGILADSSESYSSAPSAGSLCPSKALKLIRASLPASLPSSLLASLPSSLPASRQATQSRSRKRKAQADTVVSYSGTSSSQVVTPHLQSEEQIQRLNVLRVKEFEAQVNTEEQRRHQLADSTKKTYIRYQQHWEAWCTRKGYGSDFSVRANKFLI</sequence>
<keyword evidence="3" id="KW-1185">Reference proteome</keyword>